<reference evidence="2 3" key="1">
    <citation type="submission" date="2016-08" db="EMBL/GenBank/DDBJ databases">
        <title>Analysis of Carbohydrate Active Enzymes in Thermogemmatispora T81 Reveals Carbohydrate Degradation Ability.</title>
        <authorList>
            <person name="Tomazini A."/>
            <person name="Lal S."/>
            <person name="Stott M."/>
            <person name="Henrissat B."/>
            <person name="Polikarpov I."/>
            <person name="Sparling R."/>
            <person name="Levin D.B."/>
        </authorList>
    </citation>
    <scope>NUCLEOTIDE SEQUENCE [LARGE SCALE GENOMIC DNA]</scope>
    <source>
        <strain evidence="2 3">T81</strain>
    </source>
</reference>
<dbReference type="InterPro" id="IPR002744">
    <property type="entry name" value="MIP18-like"/>
</dbReference>
<dbReference type="Pfam" id="PF01883">
    <property type="entry name" value="FeS_assembly_P"/>
    <property type="match status" value="1"/>
</dbReference>
<name>A0A328VI53_9CHLR</name>
<organism evidence="2 3">
    <name type="scientific">Thermogemmatispora tikiterensis</name>
    <dbReference type="NCBI Taxonomy" id="1825093"/>
    <lineage>
        <taxon>Bacteria</taxon>
        <taxon>Bacillati</taxon>
        <taxon>Chloroflexota</taxon>
        <taxon>Ktedonobacteria</taxon>
        <taxon>Thermogemmatisporales</taxon>
        <taxon>Thermogemmatisporaceae</taxon>
        <taxon>Thermogemmatispora</taxon>
    </lineage>
</organism>
<comment type="caution">
    <text evidence="2">The sequence shown here is derived from an EMBL/GenBank/DDBJ whole genome shotgun (WGS) entry which is preliminary data.</text>
</comment>
<dbReference type="OrthoDB" id="153551at2"/>
<protein>
    <recommendedName>
        <fullName evidence="1">MIP18 family-like domain-containing protein</fullName>
    </recommendedName>
</protein>
<dbReference type="EMBL" id="MCIF01000002">
    <property type="protein sequence ID" value="RAQ94744.1"/>
    <property type="molecule type" value="Genomic_DNA"/>
</dbReference>
<dbReference type="SUPFAM" id="SSF117916">
    <property type="entry name" value="Fe-S cluster assembly (FSCA) domain-like"/>
    <property type="match status" value="1"/>
</dbReference>
<dbReference type="Gene3D" id="3.30.300.130">
    <property type="entry name" value="Fe-S cluster assembly (FSCA)"/>
    <property type="match status" value="1"/>
</dbReference>
<keyword evidence="3" id="KW-1185">Reference proteome</keyword>
<evidence type="ECO:0000313" key="2">
    <source>
        <dbReference type="EMBL" id="RAQ94744.1"/>
    </source>
</evidence>
<dbReference type="InterPro" id="IPR034904">
    <property type="entry name" value="FSCA_dom_sf"/>
</dbReference>
<accession>A0A328VI53</accession>
<gene>
    <name evidence="2" type="ORF">A4R35_04295</name>
</gene>
<evidence type="ECO:0000259" key="1">
    <source>
        <dbReference type="Pfam" id="PF01883"/>
    </source>
</evidence>
<sequence length="294" mass="32708">MQLLSRLPLSEWMDCIDGETGGERTMPIQEAVSAPLVRPEQVWAAIADVLDPELDTPLVRLGFVDRIEISGTKVDIFLKLPTFWCAPNFAYLMVSDLAERARTVPGVSSVQVHLLDHCEGETISEAVNSGLSFAEAFPNEVTTDSNLQELRRTFLRKGFLMRQDLLLRRLLRAGLSEDVLRTRCLEDLSWDEAADVACVCLPGATLQLPTLGRSARAYVERGRTLGVLRVGGPLFVDEQGEPIPAGELQDFLRRLRSVRLSLLFNTAMCSALFRTRYQHASAETAHNEEGENPL</sequence>
<dbReference type="AlphaFoldDB" id="A0A328VI53"/>
<feature type="domain" description="MIP18 family-like" evidence="1">
    <location>
        <begin position="40"/>
        <end position="112"/>
    </location>
</feature>
<dbReference type="Proteomes" id="UP000248706">
    <property type="component" value="Unassembled WGS sequence"/>
</dbReference>
<proteinExistence type="predicted"/>
<evidence type="ECO:0000313" key="3">
    <source>
        <dbReference type="Proteomes" id="UP000248706"/>
    </source>
</evidence>